<accession>A0A931CXN7</accession>
<name>A0A931CXN7_9BACT</name>
<organism evidence="1 2">
    <name type="scientific">Desulfotignum balticum</name>
    <dbReference type="NCBI Taxonomy" id="115781"/>
    <lineage>
        <taxon>Bacteria</taxon>
        <taxon>Pseudomonadati</taxon>
        <taxon>Thermodesulfobacteriota</taxon>
        <taxon>Desulfobacteria</taxon>
        <taxon>Desulfobacterales</taxon>
        <taxon>Desulfobacteraceae</taxon>
        <taxon>Desulfotignum</taxon>
    </lineage>
</organism>
<comment type="caution">
    <text evidence="1">The sequence shown here is derived from an EMBL/GenBank/DDBJ whole genome shotgun (WGS) entry which is preliminary data.</text>
</comment>
<reference evidence="1" key="1">
    <citation type="submission" date="2020-07" db="EMBL/GenBank/DDBJ databases">
        <title>Severe corrosion of carbon steel in oil field produced water can be linked to methanogenic archaea containing a special type of NiFe hydrogenase.</title>
        <authorList>
            <person name="Lahme S."/>
            <person name="Mand J."/>
            <person name="Longwell J."/>
            <person name="Smith R."/>
            <person name="Enning D."/>
        </authorList>
    </citation>
    <scope>NUCLEOTIDE SEQUENCE</scope>
    <source>
        <strain evidence="1">MIC098Bin6</strain>
    </source>
</reference>
<evidence type="ECO:0000313" key="1">
    <source>
        <dbReference type="EMBL" id="MBG0780611.1"/>
    </source>
</evidence>
<dbReference type="Proteomes" id="UP000706172">
    <property type="component" value="Unassembled WGS sequence"/>
</dbReference>
<sequence length="71" mass="8174">MPGKIFYRERRNVQDGEKKPRFRVVAVLDCNLKVYSDHLRLSELTHLAEEAGADLVHLRKGSKQEGTSDKH</sequence>
<gene>
    <name evidence="1" type="ORF">H0S81_11875</name>
</gene>
<dbReference type="EMBL" id="JACCQK010000814">
    <property type="protein sequence ID" value="MBG0780611.1"/>
    <property type="molecule type" value="Genomic_DNA"/>
</dbReference>
<evidence type="ECO:0000313" key="2">
    <source>
        <dbReference type="Proteomes" id="UP000706172"/>
    </source>
</evidence>
<dbReference type="AlphaFoldDB" id="A0A931CXN7"/>
<proteinExistence type="predicted"/>
<protein>
    <submittedName>
        <fullName evidence="1">Uncharacterized protein</fullName>
    </submittedName>
</protein>